<dbReference type="Proteomes" id="UP000236664">
    <property type="component" value="Unassembled WGS sequence"/>
</dbReference>
<proteinExistence type="predicted"/>
<feature type="domain" description="Acyl-CoA thioesterase-like N-terminal HotDog" evidence="1">
    <location>
        <begin position="38"/>
        <end position="122"/>
    </location>
</feature>
<dbReference type="SUPFAM" id="SSF54637">
    <property type="entry name" value="Thioesterase/thiol ester dehydrase-isomerase"/>
    <property type="match status" value="2"/>
</dbReference>
<dbReference type="InterPro" id="IPR029069">
    <property type="entry name" value="HotDog_dom_sf"/>
</dbReference>
<evidence type="ECO:0008006" key="5">
    <source>
        <dbReference type="Google" id="ProtNLM"/>
    </source>
</evidence>
<gene>
    <name evidence="3" type="ORF">FNYG_02652</name>
</gene>
<dbReference type="GO" id="GO:0047617">
    <property type="term" value="F:fatty acyl-CoA hydrolase activity"/>
    <property type="evidence" value="ECO:0007669"/>
    <property type="project" value="InterPro"/>
</dbReference>
<dbReference type="CDD" id="cd03444">
    <property type="entry name" value="Thioesterase_II_repeat1"/>
    <property type="match status" value="1"/>
</dbReference>
<evidence type="ECO:0000259" key="1">
    <source>
        <dbReference type="Pfam" id="PF13622"/>
    </source>
</evidence>
<dbReference type="GO" id="GO:0006637">
    <property type="term" value="P:acyl-CoA metabolic process"/>
    <property type="evidence" value="ECO:0007669"/>
    <property type="project" value="InterPro"/>
</dbReference>
<dbReference type="OrthoDB" id="68328at2759"/>
<name>A0A2K0WNX2_GIBNY</name>
<dbReference type="InterPro" id="IPR003703">
    <property type="entry name" value="Acyl_CoA_thio"/>
</dbReference>
<reference evidence="3 4" key="1">
    <citation type="submission" date="2017-06" db="EMBL/GenBank/DDBJ databases">
        <title>Genome of Fusarium nygamai isolate CS10214.</title>
        <authorList>
            <person name="Gardiner D.M."/>
            <person name="Obanor F."/>
            <person name="Kazan K."/>
        </authorList>
    </citation>
    <scope>NUCLEOTIDE SEQUENCE [LARGE SCALE GENOMIC DNA]</scope>
    <source>
        <strain evidence="3 4">CS10214</strain>
    </source>
</reference>
<dbReference type="Pfam" id="PF20789">
    <property type="entry name" value="4HBT_3C"/>
    <property type="match status" value="1"/>
</dbReference>
<evidence type="ECO:0000313" key="3">
    <source>
        <dbReference type="EMBL" id="PNP83964.1"/>
    </source>
</evidence>
<sequence length="342" mass="38629">MIDPDPDVPEKASPDSNIFEIAERKDLGDDVFTNVYEQWLPPPGRGIYGGSVIALSLAAAQKTVPRDFRIHSCQCTFLHPGSVDRRQTFHVARIRQGSTFATRTVECRQQDEIIIIITVSFTRETDRVPGTVEHTVAPFEIPEPPGEQCEERPEWTLTEPFQRHRIDVIDEPGSNSSSHSRRIFRQWFRFPGFIPENGGPDAHLHALAFLTDGYFILAAAQLHRIWRLPFALEDVSSFPPKLRSQVQRVNESEGLGSTIEEWAKLPRMAMAVSLDHSIYFHEPLRTKADEWMVSEMESPWAGHGRGLVVQRMFAKDGTLLATCTQEGILRIAEDALTSSSKI</sequence>
<organism evidence="3 4">
    <name type="scientific">Gibberella nygamai</name>
    <name type="common">Bean root rot disease fungus</name>
    <name type="synonym">Fusarium nygamai</name>
    <dbReference type="NCBI Taxonomy" id="42673"/>
    <lineage>
        <taxon>Eukaryota</taxon>
        <taxon>Fungi</taxon>
        <taxon>Dikarya</taxon>
        <taxon>Ascomycota</taxon>
        <taxon>Pezizomycotina</taxon>
        <taxon>Sordariomycetes</taxon>
        <taxon>Hypocreomycetidae</taxon>
        <taxon>Hypocreales</taxon>
        <taxon>Nectriaceae</taxon>
        <taxon>Fusarium</taxon>
        <taxon>Fusarium fujikuroi species complex</taxon>
    </lineage>
</organism>
<protein>
    <recommendedName>
        <fullName evidence="5">Acyl-CoA thioesterase II</fullName>
    </recommendedName>
</protein>
<dbReference type="InterPro" id="IPR049449">
    <property type="entry name" value="TesB_ACOT8-like_N"/>
</dbReference>
<dbReference type="PANTHER" id="PTHR11066">
    <property type="entry name" value="ACYL-COA THIOESTERASE"/>
    <property type="match status" value="1"/>
</dbReference>
<dbReference type="AlphaFoldDB" id="A0A2K0WNX2"/>
<dbReference type="InterPro" id="IPR049450">
    <property type="entry name" value="ACOT8-like_C"/>
</dbReference>
<dbReference type="PANTHER" id="PTHR11066:SF34">
    <property type="entry name" value="ACYL-COENZYME A THIOESTERASE 8"/>
    <property type="match status" value="1"/>
</dbReference>
<dbReference type="CDD" id="cd03445">
    <property type="entry name" value="Thioesterase_II_repeat2"/>
    <property type="match status" value="1"/>
</dbReference>
<keyword evidence="4" id="KW-1185">Reference proteome</keyword>
<evidence type="ECO:0000259" key="2">
    <source>
        <dbReference type="Pfam" id="PF20789"/>
    </source>
</evidence>
<evidence type="ECO:0000313" key="4">
    <source>
        <dbReference type="Proteomes" id="UP000236664"/>
    </source>
</evidence>
<dbReference type="STRING" id="42673.A0A2K0WNX2"/>
<feature type="domain" description="Acyl-CoA thioesterase-like C-terminal" evidence="2">
    <location>
        <begin position="149"/>
        <end position="328"/>
    </location>
</feature>
<comment type="caution">
    <text evidence="3">The sequence shown here is derived from an EMBL/GenBank/DDBJ whole genome shotgun (WGS) entry which is preliminary data.</text>
</comment>
<dbReference type="Pfam" id="PF13622">
    <property type="entry name" value="4HBT_3"/>
    <property type="match status" value="1"/>
</dbReference>
<dbReference type="GO" id="GO:0005782">
    <property type="term" value="C:peroxisomal matrix"/>
    <property type="evidence" value="ECO:0007669"/>
    <property type="project" value="UniProtKB-SubCell"/>
</dbReference>
<accession>A0A2K0WNX2</accession>
<dbReference type="EMBL" id="MTQA01000047">
    <property type="protein sequence ID" value="PNP83964.1"/>
    <property type="molecule type" value="Genomic_DNA"/>
</dbReference>
<dbReference type="Gene3D" id="3.10.129.10">
    <property type="entry name" value="Hotdog Thioesterase"/>
    <property type="match status" value="2"/>
</dbReference>
<dbReference type="GO" id="GO:0009062">
    <property type="term" value="P:fatty acid catabolic process"/>
    <property type="evidence" value="ECO:0007669"/>
    <property type="project" value="TreeGrafter"/>
</dbReference>